<dbReference type="Proteomes" id="UP000029224">
    <property type="component" value="Unassembled WGS sequence"/>
</dbReference>
<dbReference type="EMBL" id="BBMT01000008">
    <property type="protein sequence ID" value="GAL35949.1"/>
    <property type="molecule type" value="Genomic_DNA"/>
</dbReference>
<keyword evidence="7" id="KW-1185">Reference proteome</keyword>
<evidence type="ECO:0000256" key="2">
    <source>
        <dbReference type="ARBA" id="ARBA00023015"/>
    </source>
</evidence>
<dbReference type="GO" id="GO:0003677">
    <property type="term" value="F:DNA binding"/>
    <property type="evidence" value="ECO:0007669"/>
    <property type="project" value="UniProtKB-KW"/>
</dbReference>
<reference evidence="6 7" key="2">
    <citation type="submission" date="2014-09" db="EMBL/GenBank/DDBJ databases">
        <authorList>
            <consortium name="NBRP consortium"/>
            <person name="Sawabe T."/>
            <person name="Meirelles P."/>
            <person name="Nakanishi M."/>
            <person name="Sayaka M."/>
            <person name="Hattori M."/>
            <person name="Ohkuma M."/>
        </authorList>
    </citation>
    <scope>NUCLEOTIDE SEQUENCE [LARGE SCALE GENOMIC DNA]</scope>
    <source>
        <strain evidence="6 7">JCM 19240</strain>
    </source>
</reference>
<sequence length="115" mass="12914">MQHKKIERLMLFAEVANALSFTKAADKLDISRGYLSTQIKQLEKELGYSLMIRSTRSIRLTPQGERVAAGMESVAQTLVEIERSAGYENQSLEDDSYYRANAVYSRCVTGLMSAI</sequence>
<dbReference type="PRINTS" id="PR00039">
    <property type="entry name" value="HTHLYSR"/>
</dbReference>
<evidence type="ECO:0000256" key="4">
    <source>
        <dbReference type="ARBA" id="ARBA00023163"/>
    </source>
</evidence>
<dbReference type="FunFam" id="1.10.10.10:FF:000001">
    <property type="entry name" value="LysR family transcriptional regulator"/>
    <property type="match status" value="1"/>
</dbReference>
<keyword evidence="2" id="KW-0805">Transcription regulation</keyword>
<dbReference type="SUPFAM" id="SSF46785">
    <property type="entry name" value="Winged helix' DNA-binding domain"/>
    <property type="match status" value="1"/>
</dbReference>
<dbReference type="OrthoDB" id="9786526at2"/>
<dbReference type="InterPro" id="IPR036390">
    <property type="entry name" value="WH_DNA-bd_sf"/>
</dbReference>
<name>A0A090TB50_9VIBR</name>
<gene>
    <name evidence="6" type="ORF">JCM19240_4884</name>
</gene>
<dbReference type="InterPro" id="IPR058163">
    <property type="entry name" value="LysR-type_TF_proteobact-type"/>
</dbReference>
<evidence type="ECO:0000259" key="5">
    <source>
        <dbReference type="PROSITE" id="PS50931"/>
    </source>
</evidence>
<dbReference type="Pfam" id="PF00126">
    <property type="entry name" value="HTH_1"/>
    <property type="match status" value="1"/>
</dbReference>
<keyword evidence="3" id="KW-0238">DNA-binding</keyword>
<feature type="domain" description="HTH lysR-type" evidence="5">
    <location>
        <begin position="1"/>
        <end position="61"/>
    </location>
</feature>
<dbReference type="PANTHER" id="PTHR30537:SF5">
    <property type="entry name" value="HTH-TYPE TRANSCRIPTIONAL ACTIVATOR TTDR-RELATED"/>
    <property type="match status" value="1"/>
</dbReference>
<comment type="similarity">
    <text evidence="1">Belongs to the LysR transcriptional regulatory family.</text>
</comment>
<evidence type="ECO:0000256" key="3">
    <source>
        <dbReference type="ARBA" id="ARBA00023125"/>
    </source>
</evidence>
<dbReference type="InterPro" id="IPR000847">
    <property type="entry name" value="LysR_HTH_N"/>
</dbReference>
<comment type="caution">
    <text evidence="6">The sequence shown here is derived from an EMBL/GenBank/DDBJ whole genome shotgun (WGS) entry which is preliminary data.</text>
</comment>
<reference evidence="6 7" key="1">
    <citation type="submission" date="2014-09" db="EMBL/GenBank/DDBJ databases">
        <title>Vibrio maritimus JCM 19240. (C210) whole genome shotgun sequence.</title>
        <authorList>
            <person name="Sawabe T."/>
            <person name="Meirelles P."/>
            <person name="Nakanishi M."/>
            <person name="Sayaka M."/>
            <person name="Hattori M."/>
            <person name="Ohkuma M."/>
        </authorList>
    </citation>
    <scope>NUCLEOTIDE SEQUENCE [LARGE SCALE GENOMIC DNA]</scope>
    <source>
        <strain evidence="6 7">JCM 19240</strain>
    </source>
</reference>
<dbReference type="PROSITE" id="PS50931">
    <property type="entry name" value="HTH_LYSR"/>
    <property type="match status" value="1"/>
</dbReference>
<dbReference type="PANTHER" id="PTHR30537">
    <property type="entry name" value="HTH-TYPE TRANSCRIPTIONAL REGULATOR"/>
    <property type="match status" value="1"/>
</dbReference>
<evidence type="ECO:0000313" key="7">
    <source>
        <dbReference type="Proteomes" id="UP000029224"/>
    </source>
</evidence>
<accession>A0A090TB50</accession>
<protein>
    <submittedName>
        <fullName evidence="6">Transcriptional regulator LysR family</fullName>
    </submittedName>
</protein>
<dbReference type="AlphaFoldDB" id="A0A090TB50"/>
<dbReference type="InterPro" id="IPR036388">
    <property type="entry name" value="WH-like_DNA-bd_sf"/>
</dbReference>
<dbReference type="GO" id="GO:0003700">
    <property type="term" value="F:DNA-binding transcription factor activity"/>
    <property type="evidence" value="ECO:0007669"/>
    <property type="project" value="InterPro"/>
</dbReference>
<organism evidence="6 7">
    <name type="scientific">Vibrio maritimus</name>
    <dbReference type="NCBI Taxonomy" id="990268"/>
    <lineage>
        <taxon>Bacteria</taxon>
        <taxon>Pseudomonadati</taxon>
        <taxon>Pseudomonadota</taxon>
        <taxon>Gammaproteobacteria</taxon>
        <taxon>Vibrionales</taxon>
        <taxon>Vibrionaceae</taxon>
        <taxon>Vibrio</taxon>
    </lineage>
</organism>
<dbReference type="Gene3D" id="1.10.10.10">
    <property type="entry name" value="Winged helix-like DNA-binding domain superfamily/Winged helix DNA-binding domain"/>
    <property type="match status" value="1"/>
</dbReference>
<evidence type="ECO:0000256" key="1">
    <source>
        <dbReference type="ARBA" id="ARBA00009437"/>
    </source>
</evidence>
<evidence type="ECO:0000313" key="6">
    <source>
        <dbReference type="EMBL" id="GAL35949.1"/>
    </source>
</evidence>
<proteinExistence type="inferred from homology"/>
<keyword evidence="4" id="KW-0804">Transcription</keyword>